<dbReference type="AlphaFoldDB" id="A0A9R1UWK4"/>
<proteinExistence type="predicted"/>
<dbReference type="EMBL" id="NBSK02000007">
    <property type="protein sequence ID" value="KAJ0195260.1"/>
    <property type="molecule type" value="Genomic_DNA"/>
</dbReference>
<reference evidence="1 2" key="1">
    <citation type="journal article" date="2017" name="Nat. Commun.">
        <title>Genome assembly with in vitro proximity ligation data and whole-genome triplication in lettuce.</title>
        <authorList>
            <person name="Reyes-Chin-Wo S."/>
            <person name="Wang Z."/>
            <person name="Yang X."/>
            <person name="Kozik A."/>
            <person name="Arikit S."/>
            <person name="Song C."/>
            <person name="Xia L."/>
            <person name="Froenicke L."/>
            <person name="Lavelle D.O."/>
            <person name="Truco M.J."/>
            <person name="Xia R."/>
            <person name="Zhu S."/>
            <person name="Xu C."/>
            <person name="Xu H."/>
            <person name="Xu X."/>
            <person name="Cox K."/>
            <person name="Korf I."/>
            <person name="Meyers B.C."/>
            <person name="Michelmore R.W."/>
        </authorList>
    </citation>
    <scope>NUCLEOTIDE SEQUENCE [LARGE SCALE GENOMIC DNA]</scope>
    <source>
        <strain evidence="2">cv. Salinas</strain>
        <tissue evidence="1">Seedlings</tissue>
    </source>
</reference>
<evidence type="ECO:0000313" key="2">
    <source>
        <dbReference type="Proteomes" id="UP000235145"/>
    </source>
</evidence>
<comment type="caution">
    <text evidence="1">The sequence shown here is derived from an EMBL/GenBank/DDBJ whole genome shotgun (WGS) entry which is preliminary data.</text>
</comment>
<dbReference type="Proteomes" id="UP000235145">
    <property type="component" value="Unassembled WGS sequence"/>
</dbReference>
<keyword evidence="2" id="KW-1185">Reference proteome</keyword>
<gene>
    <name evidence="1" type="ORF">LSAT_V11C700352420</name>
</gene>
<organism evidence="1 2">
    <name type="scientific">Lactuca sativa</name>
    <name type="common">Garden lettuce</name>
    <dbReference type="NCBI Taxonomy" id="4236"/>
    <lineage>
        <taxon>Eukaryota</taxon>
        <taxon>Viridiplantae</taxon>
        <taxon>Streptophyta</taxon>
        <taxon>Embryophyta</taxon>
        <taxon>Tracheophyta</taxon>
        <taxon>Spermatophyta</taxon>
        <taxon>Magnoliopsida</taxon>
        <taxon>eudicotyledons</taxon>
        <taxon>Gunneridae</taxon>
        <taxon>Pentapetalae</taxon>
        <taxon>asterids</taxon>
        <taxon>campanulids</taxon>
        <taxon>Asterales</taxon>
        <taxon>Asteraceae</taxon>
        <taxon>Cichorioideae</taxon>
        <taxon>Cichorieae</taxon>
        <taxon>Lactucinae</taxon>
        <taxon>Lactuca</taxon>
    </lineage>
</organism>
<accession>A0A9R1UWK4</accession>
<name>A0A9R1UWK4_LACSA</name>
<evidence type="ECO:0000313" key="1">
    <source>
        <dbReference type="EMBL" id="KAJ0195260.1"/>
    </source>
</evidence>
<protein>
    <submittedName>
        <fullName evidence="1">Uncharacterized protein</fullName>
    </submittedName>
</protein>
<sequence>MSPIQFFLFHVVHVTNVRMNWTRQRFQCYHDQILATKHVPTLGMSYHMVAEDETQRAISLENQIVQEPTAFKAFQRRDNNFRPSKEKYMVKQEKENKQDD</sequence>